<dbReference type="PANTHER" id="PTHR30372">
    <property type="entry name" value="LIPID-A-DISACCHARIDE SYNTHASE"/>
    <property type="match status" value="1"/>
</dbReference>
<comment type="caution">
    <text evidence="11">The sequence shown here is derived from an EMBL/GenBank/DDBJ whole genome shotgun (WGS) entry which is preliminary data.</text>
</comment>
<dbReference type="GO" id="GO:0016020">
    <property type="term" value="C:membrane"/>
    <property type="evidence" value="ECO:0007669"/>
    <property type="project" value="GOC"/>
</dbReference>
<evidence type="ECO:0000256" key="1">
    <source>
        <dbReference type="ARBA" id="ARBA00002056"/>
    </source>
</evidence>
<evidence type="ECO:0000256" key="9">
    <source>
        <dbReference type="ARBA" id="ARBA00048975"/>
    </source>
</evidence>
<evidence type="ECO:0000256" key="6">
    <source>
        <dbReference type="ARBA" id="ARBA00022676"/>
    </source>
</evidence>
<gene>
    <name evidence="11" type="ORF">CA834_07415</name>
</gene>
<keyword evidence="4" id="KW-0444">Lipid biosynthesis</keyword>
<evidence type="ECO:0000256" key="10">
    <source>
        <dbReference type="NCBIfam" id="TIGR00215"/>
    </source>
</evidence>
<proteinExistence type="predicted"/>
<comment type="function">
    <text evidence="1">Condensation of UDP-2,3-diacylglucosamine and 2,3-diacylglucosamine-1-phosphate to form lipid A disaccharide, a precursor of lipid A, a phosphorylated glycolipid that anchors the lipopolysaccharide to the outer membrane of the cell.</text>
</comment>
<evidence type="ECO:0000256" key="7">
    <source>
        <dbReference type="ARBA" id="ARBA00022679"/>
    </source>
</evidence>
<organism evidence="11 12">
    <name type="scientific">Winogradskyella aurantia</name>
    <dbReference type="NCBI Taxonomy" id="1915063"/>
    <lineage>
        <taxon>Bacteria</taxon>
        <taxon>Pseudomonadati</taxon>
        <taxon>Bacteroidota</taxon>
        <taxon>Flavobacteriia</taxon>
        <taxon>Flavobacteriales</taxon>
        <taxon>Flavobacteriaceae</taxon>
        <taxon>Winogradskyella</taxon>
    </lineage>
</organism>
<dbReference type="OrthoDB" id="9801642at2"/>
<sequence length="372" mass="42375">MKYYIIAGEASGDLHGSNLMKALLRQDSTADFRFWGGDLMAAVGGQLVMHYKERSFMGFAEVLLNLRKILGLIKFCKDDIESFRPDVIIFIDNSGFNLRIAKWAKARHFKTHYYISPQVWASRAGRVEKIKRDIDEMYVILPFEKAFYKSHNVDVHFVGHPLIDAIANRPLVDEQTFRKTHKLDNRPIIALLPGSRKQEITKMLGVMLSLVKDFEDFQFVIAGAPSQDYSFYQNFIKEGNVSFISNKTYDLLSMSFAALVTSGTATLETALFKVPQVVCYKANAISYYIAKQIITLKFISLVNLIMDREVVTELIQGNLNKKRLKQELSAILSADRREQLFLDYYELEQKLGGKGASDKAAKLIYNSITSNE</sequence>
<keyword evidence="12" id="KW-1185">Reference proteome</keyword>
<evidence type="ECO:0000256" key="5">
    <source>
        <dbReference type="ARBA" id="ARBA00022556"/>
    </source>
</evidence>
<dbReference type="EC" id="2.4.1.182" evidence="2 10"/>
<reference evidence="11 12" key="1">
    <citation type="submission" date="2017-05" db="EMBL/GenBank/DDBJ databases">
        <title>The draft genome sequence of Idiomarina salinarum WNB302.</title>
        <authorList>
            <person name="Sun Y."/>
            <person name="Chen B."/>
            <person name="Du Z."/>
        </authorList>
    </citation>
    <scope>NUCLEOTIDE SEQUENCE [LARGE SCALE GENOMIC DNA]</scope>
    <source>
        <strain evidence="11 12">WNB302</strain>
    </source>
</reference>
<dbReference type="GO" id="GO:0008915">
    <property type="term" value="F:lipid-A-disaccharide synthase activity"/>
    <property type="evidence" value="ECO:0007669"/>
    <property type="project" value="UniProtKB-UniRule"/>
</dbReference>
<accession>A0A265UVD3</accession>
<keyword evidence="7" id="KW-0808">Transferase</keyword>
<evidence type="ECO:0000313" key="11">
    <source>
        <dbReference type="EMBL" id="OZV69275.1"/>
    </source>
</evidence>
<dbReference type="EMBL" id="NGJN01000003">
    <property type="protein sequence ID" value="OZV69275.1"/>
    <property type="molecule type" value="Genomic_DNA"/>
</dbReference>
<dbReference type="AlphaFoldDB" id="A0A265UVD3"/>
<keyword evidence="8" id="KW-0443">Lipid metabolism</keyword>
<evidence type="ECO:0000256" key="2">
    <source>
        <dbReference type="ARBA" id="ARBA00012687"/>
    </source>
</evidence>
<dbReference type="RefSeq" id="WP_094968049.1">
    <property type="nucleotide sequence ID" value="NZ_NGJN01000003.1"/>
</dbReference>
<protein>
    <recommendedName>
        <fullName evidence="3 10">Lipid-A-disaccharide synthase</fullName>
        <ecNumber evidence="2 10">2.4.1.182</ecNumber>
    </recommendedName>
</protein>
<dbReference type="Proteomes" id="UP000216840">
    <property type="component" value="Unassembled WGS sequence"/>
</dbReference>
<evidence type="ECO:0000256" key="4">
    <source>
        <dbReference type="ARBA" id="ARBA00022516"/>
    </source>
</evidence>
<name>A0A265UVD3_9FLAO</name>
<comment type="catalytic activity">
    <reaction evidence="9">
        <text>a lipid X + a UDP-2-N,3-O-bis[(3R)-3-hydroxyacyl]-alpha-D-glucosamine = a lipid A disaccharide + UDP + H(+)</text>
        <dbReference type="Rhea" id="RHEA:67828"/>
        <dbReference type="ChEBI" id="CHEBI:15378"/>
        <dbReference type="ChEBI" id="CHEBI:58223"/>
        <dbReference type="ChEBI" id="CHEBI:137748"/>
        <dbReference type="ChEBI" id="CHEBI:176338"/>
        <dbReference type="ChEBI" id="CHEBI:176343"/>
        <dbReference type="EC" id="2.4.1.182"/>
    </reaction>
</comment>
<dbReference type="PANTHER" id="PTHR30372:SF4">
    <property type="entry name" value="LIPID-A-DISACCHARIDE SYNTHASE, MITOCHONDRIAL-RELATED"/>
    <property type="match status" value="1"/>
</dbReference>
<dbReference type="SUPFAM" id="SSF53756">
    <property type="entry name" value="UDP-Glycosyltransferase/glycogen phosphorylase"/>
    <property type="match status" value="1"/>
</dbReference>
<dbReference type="Pfam" id="PF02684">
    <property type="entry name" value="LpxB"/>
    <property type="match status" value="1"/>
</dbReference>
<dbReference type="GO" id="GO:0009245">
    <property type="term" value="P:lipid A biosynthetic process"/>
    <property type="evidence" value="ECO:0007669"/>
    <property type="project" value="UniProtKB-UniRule"/>
</dbReference>
<evidence type="ECO:0000256" key="3">
    <source>
        <dbReference type="ARBA" id="ARBA00020902"/>
    </source>
</evidence>
<evidence type="ECO:0000256" key="8">
    <source>
        <dbReference type="ARBA" id="ARBA00023098"/>
    </source>
</evidence>
<keyword evidence="5" id="KW-0441">Lipid A biosynthesis</keyword>
<evidence type="ECO:0000313" key="12">
    <source>
        <dbReference type="Proteomes" id="UP000216840"/>
    </source>
</evidence>
<keyword evidence="6" id="KW-0328">Glycosyltransferase</keyword>
<dbReference type="NCBIfam" id="TIGR00215">
    <property type="entry name" value="lpxB"/>
    <property type="match status" value="1"/>
</dbReference>
<dbReference type="InterPro" id="IPR003835">
    <property type="entry name" value="Glyco_trans_19"/>
</dbReference>
<dbReference type="GO" id="GO:0005543">
    <property type="term" value="F:phospholipid binding"/>
    <property type="evidence" value="ECO:0007669"/>
    <property type="project" value="TreeGrafter"/>
</dbReference>